<protein>
    <recommendedName>
        <fullName evidence="6">Major facilitator superfamily (MFS) profile domain-containing protein</fullName>
    </recommendedName>
</protein>
<dbReference type="Proteomes" id="UP000682733">
    <property type="component" value="Unassembled WGS sequence"/>
</dbReference>
<feature type="transmembrane region" description="Helical" evidence="5">
    <location>
        <begin position="54"/>
        <end position="73"/>
    </location>
</feature>
<evidence type="ECO:0000259" key="6">
    <source>
        <dbReference type="PROSITE" id="PS50850"/>
    </source>
</evidence>
<evidence type="ECO:0000256" key="5">
    <source>
        <dbReference type="SAM" id="Phobius"/>
    </source>
</evidence>
<feature type="transmembrane region" description="Helical" evidence="5">
    <location>
        <begin position="311"/>
        <end position="331"/>
    </location>
</feature>
<dbReference type="Gene3D" id="1.20.1720.10">
    <property type="entry name" value="Multidrug resistance protein D"/>
    <property type="match status" value="1"/>
</dbReference>
<dbReference type="InterPro" id="IPR036259">
    <property type="entry name" value="MFS_trans_sf"/>
</dbReference>
<evidence type="ECO:0000256" key="4">
    <source>
        <dbReference type="ARBA" id="ARBA00023136"/>
    </source>
</evidence>
<dbReference type="GO" id="GO:0022857">
    <property type="term" value="F:transmembrane transporter activity"/>
    <property type="evidence" value="ECO:0007669"/>
    <property type="project" value="InterPro"/>
</dbReference>
<evidence type="ECO:0000256" key="2">
    <source>
        <dbReference type="ARBA" id="ARBA00022692"/>
    </source>
</evidence>
<name>A0A8S2P4Z5_9BILA</name>
<dbReference type="PANTHER" id="PTHR23502:SF64">
    <property type="entry name" value="TRANSPORTER, PUTATIVE (AFU_ORTHOLOGUE AFUA_3G11760)-RELATED"/>
    <property type="match status" value="1"/>
</dbReference>
<dbReference type="InterPro" id="IPR020846">
    <property type="entry name" value="MFS_dom"/>
</dbReference>
<keyword evidence="2 5" id="KW-0812">Transmembrane</keyword>
<feature type="transmembrane region" description="Helical" evidence="5">
    <location>
        <begin position="352"/>
        <end position="370"/>
    </location>
</feature>
<feature type="transmembrane region" description="Helical" evidence="5">
    <location>
        <begin position="376"/>
        <end position="395"/>
    </location>
</feature>
<gene>
    <name evidence="7" type="ORF">OVA965_LOCUS25227</name>
    <name evidence="8" type="ORF">TMI583_LOCUS25953</name>
</gene>
<reference evidence="8" key="1">
    <citation type="submission" date="2021-02" db="EMBL/GenBank/DDBJ databases">
        <authorList>
            <person name="Nowell W R."/>
        </authorList>
    </citation>
    <scope>NUCLEOTIDE SEQUENCE</scope>
</reference>
<dbReference type="PROSITE" id="PS50850">
    <property type="entry name" value="MFS"/>
    <property type="match status" value="1"/>
</dbReference>
<proteinExistence type="predicted"/>
<evidence type="ECO:0000313" key="8">
    <source>
        <dbReference type="EMBL" id="CAF4035751.1"/>
    </source>
</evidence>
<evidence type="ECO:0000256" key="3">
    <source>
        <dbReference type="ARBA" id="ARBA00022989"/>
    </source>
</evidence>
<feature type="transmembrane region" description="Helical" evidence="5">
    <location>
        <begin position="208"/>
        <end position="229"/>
    </location>
</feature>
<sequence length="475" mass="52722">MTQNQNEVMPSQQQQQEPAAAFKIITIPIPSLSEKEKEQFKSIYDLHSKNKKTLILAVLGLVGLLLPFADLIYLPSLPRMIENLKTTETLGSLTVSICLLTSCLFGLLWGVISDCYGRKPVTLIGLTTFCLWTIGCRYSPNIYALLIFRGLQGCSISVSLVVGQAALADLYHPSERGRAMGIFYVFFFLGTILGPLIGGQLAQHFNGWHSIFVFLSIFSFLITIIYFIFVPETLEFKVLHLYRKEITVVEKNENIENRPKLAKPWLPLIYLCDLTILPYILVATMSFTAAFGCQTLHSSYLARTPYDYNEMMIGFLYIPIGIALFTGSFIGGKLADRAASCKYFNNVAERRMIPGLILSLLLVPTGLILYGWSLEYGYNILIIICGQCLFGLGQANRPGILSYFTIKHQQQAASIISANNFVQILFAAIGIAISIPASHRLGIGPFITILALVNIVTIVVAGVLIYKKIKSSPEQ</sequence>
<accession>A0A8S2P4Z5</accession>
<dbReference type="EMBL" id="CAJNOK010015558">
    <property type="protein sequence ID" value="CAF1227751.1"/>
    <property type="molecule type" value="Genomic_DNA"/>
</dbReference>
<feature type="domain" description="Major facilitator superfamily (MFS) profile" evidence="6">
    <location>
        <begin position="55"/>
        <end position="469"/>
    </location>
</feature>
<dbReference type="SUPFAM" id="SSF103473">
    <property type="entry name" value="MFS general substrate transporter"/>
    <property type="match status" value="1"/>
</dbReference>
<organism evidence="8 9">
    <name type="scientific">Didymodactylos carnosus</name>
    <dbReference type="NCBI Taxonomy" id="1234261"/>
    <lineage>
        <taxon>Eukaryota</taxon>
        <taxon>Metazoa</taxon>
        <taxon>Spiralia</taxon>
        <taxon>Gnathifera</taxon>
        <taxon>Rotifera</taxon>
        <taxon>Eurotatoria</taxon>
        <taxon>Bdelloidea</taxon>
        <taxon>Philodinida</taxon>
        <taxon>Philodinidae</taxon>
        <taxon>Didymodactylos</taxon>
    </lineage>
</organism>
<dbReference type="AlphaFoldDB" id="A0A8S2P4Z5"/>
<feature type="transmembrane region" description="Helical" evidence="5">
    <location>
        <begin position="182"/>
        <end position="202"/>
    </location>
</feature>
<evidence type="ECO:0000256" key="1">
    <source>
        <dbReference type="ARBA" id="ARBA00004141"/>
    </source>
</evidence>
<feature type="transmembrane region" description="Helical" evidence="5">
    <location>
        <begin position="93"/>
        <end position="112"/>
    </location>
</feature>
<dbReference type="EMBL" id="CAJOBA010037101">
    <property type="protein sequence ID" value="CAF4035751.1"/>
    <property type="molecule type" value="Genomic_DNA"/>
</dbReference>
<feature type="transmembrane region" description="Helical" evidence="5">
    <location>
        <begin position="443"/>
        <end position="466"/>
    </location>
</feature>
<dbReference type="PANTHER" id="PTHR23502">
    <property type="entry name" value="MAJOR FACILITATOR SUPERFAMILY"/>
    <property type="match status" value="1"/>
</dbReference>
<keyword evidence="3 5" id="KW-1133">Transmembrane helix</keyword>
<feature type="transmembrane region" description="Helical" evidence="5">
    <location>
        <begin position="416"/>
        <end position="437"/>
    </location>
</feature>
<comment type="subcellular location">
    <subcellularLocation>
        <location evidence="1">Membrane</location>
        <topology evidence="1">Multi-pass membrane protein</topology>
    </subcellularLocation>
</comment>
<dbReference type="Proteomes" id="UP000677228">
    <property type="component" value="Unassembled WGS sequence"/>
</dbReference>
<feature type="transmembrane region" description="Helical" evidence="5">
    <location>
        <begin position="268"/>
        <end position="291"/>
    </location>
</feature>
<evidence type="ECO:0000313" key="7">
    <source>
        <dbReference type="EMBL" id="CAF1227751.1"/>
    </source>
</evidence>
<dbReference type="Pfam" id="PF07690">
    <property type="entry name" value="MFS_1"/>
    <property type="match status" value="1"/>
</dbReference>
<dbReference type="InterPro" id="IPR011701">
    <property type="entry name" value="MFS"/>
</dbReference>
<comment type="caution">
    <text evidence="8">The sequence shown here is derived from an EMBL/GenBank/DDBJ whole genome shotgun (WGS) entry which is preliminary data.</text>
</comment>
<keyword evidence="4 5" id="KW-0472">Membrane</keyword>
<dbReference type="GO" id="GO:0005886">
    <property type="term" value="C:plasma membrane"/>
    <property type="evidence" value="ECO:0007669"/>
    <property type="project" value="TreeGrafter"/>
</dbReference>
<evidence type="ECO:0000313" key="9">
    <source>
        <dbReference type="Proteomes" id="UP000682733"/>
    </source>
</evidence>